<dbReference type="Proteomes" id="UP001163156">
    <property type="component" value="Chromosome"/>
</dbReference>
<evidence type="ECO:0008006" key="4">
    <source>
        <dbReference type="Google" id="ProtNLM"/>
    </source>
</evidence>
<feature type="transmembrane region" description="Helical" evidence="1">
    <location>
        <begin position="64"/>
        <end position="84"/>
    </location>
</feature>
<keyword evidence="3" id="KW-1185">Reference proteome</keyword>
<evidence type="ECO:0000256" key="1">
    <source>
        <dbReference type="SAM" id="Phobius"/>
    </source>
</evidence>
<feature type="transmembrane region" description="Helical" evidence="1">
    <location>
        <begin position="20"/>
        <end position="44"/>
    </location>
</feature>
<accession>A0ABY6MHC4</accession>
<evidence type="ECO:0000313" key="3">
    <source>
        <dbReference type="Proteomes" id="UP001163156"/>
    </source>
</evidence>
<feature type="transmembrane region" description="Helical" evidence="1">
    <location>
        <begin position="135"/>
        <end position="153"/>
    </location>
</feature>
<sequence length="370" mass="43101">MKSIIRQFLNKESVVNKGEFNVDSLIFVVNKYPIGVVWLLWTIYLGVDILTRIYSNVDFASVKIIALHYFAGGFFQQFVFFVFLPNVLYLKKWKKLTVLLIFFFIAYLFLKLFFLDKPLSEAIDSKGFIVKEGMRVFQFQIYIVALWGMVVAIKTNSEKNRLQLDYDRIRIDHTSIQLNPHMVINLFSGFAASIYPLSRDLYEDFNNFSALLSYCYKDPRFPNFLNEEVQAMEYLISCQKSRFPGKLGFNLTHQLDLVQCSRLVIPKGALMSFVENAFKHGRCFDPNTPCILNMRLVMLEDGCQRFIFAIDNAKDISAPKQSSQFGIKAVNRILAHHFIDHYQLFISETHTDFSVFLYIDYEGNFTNWSA</sequence>
<keyword evidence="1" id="KW-0812">Transmembrane</keyword>
<dbReference type="RefSeq" id="WP_264808283.1">
    <property type="nucleotide sequence ID" value="NZ_CP110226.1"/>
</dbReference>
<protein>
    <recommendedName>
        <fullName evidence="4">Histidine kinase</fullName>
    </recommendedName>
</protein>
<name>A0ABY6MHC4_9BACT</name>
<dbReference type="EMBL" id="CP110226">
    <property type="protein sequence ID" value="UZD21817.1"/>
    <property type="molecule type" value="Genomic_DNA"/>
</dbReference>
<keyword evidence="1" id="KW-0472">Membrane</keyword>
<feature type="transmembrane region" description="Helical" evidence="1">
    <location>
        <begin position="96"/>
        <end position="115"/>
    </location>
</feature>
<evidence type="ECO:0000313" key="2">
    <source>
        <dbReference type="EMBL" id="UZD21817.1"/>
    </source>
</evidence>
<organism evidence="2 3">
    <name type="scientific">Algoriphagus halophytocola</name>
    <dbReference type="NCBI Taxonomy" id="2991499"/>
    <lineage>
        <taxon>Bacteria</taxon>
        <taxon>Pseudomonadati</taxon>
        <taxon>Bacteroidota</taxon>
        <taxon>Cytophagia</taxon>
        <taxon>Cytophagales</taxon>
        <taxon>Cyclobacteriaceae</taxon>
        <taxon>Algoriphagus</taxon>
    </lineage>
</organism>
<proteinExistence type="predicted"/>
<reference evidence="2" key="1">
    <citation type="submission" date="2022-10" db="EMBL/GenBank/DDBJ databases">
        <title>Algoriphagus sp. a novel bacteria isolate from halophytes salicornia europaea.</title>
        <authorList>
            <person name="Peng Y."/>
            <person name="Jiang L."/>
            <person name="Lee J."/>
        </authorList>
    </citation>
    <scope>NUCLEOTIDE SEQUENCE</scope>
    <source>
        <strain evidence="2">TR-M5</strain>
    </source>
</reference>
<gene>
    <name evidence="2" type="ORF">OM944_14210</name>
</gene>
<keyword evidence="1" id="KW-1133">Transmembrane helix</keyword>